<dbReference type="EMBL" id="QXIS01000032">
    <property type="protein sequence ID" value="RIE05847.1"/>
    <property type="molecule type" value="Genomic_DNA"/>
</dbReference>
<dbReference type="OrthoDB" id="1858124at2"/>
<accession>A0A398D134</accession>
<organism evidence="1 2">
    <name type="scientific">Candidatus Cryosericum terrychapinii</name>
    <dbReference type="NCBI Taxonomy" id="2290919"/>
    <lineage>
        <taxon>Bacteria</taxon>
        <taxon>Pseudomonadati</taxon>
        <taxon>Caldisericota/Cryosericota group</taxon>
        <taxon>Candidatus Cryosericota</taxon>
        <taxon>Candidatus Cryosericia</taxon>
        <taxon>Candidatus Cryosericales</taxon>
        <taxon>Candidatus Cryosericaceae</taxon>
        <taxon>Candidatus Cryosericum</taxon>
    </lineage>
</organism>
<evidence type="ECO:0000313" key="1">
    <source>
        <dbReference type="EMBL" id="RIE05847.1"/>
    </source>
</evidence>
<protein>
    <submittedName>
        <fullName evidence="1">Uncharacterized protein</fullName>
    </submittedName>
</protein>
<dbReference type="AlphaFoldDB" id="A0A398D134"/>
<gene>
    <name evidence="1" type="ORF">SMC7_05450</name>
</gene>
<reference evidence="1 2" key="1">
    <citation type="submission" date="2018-09" db="EMBL/GenBank/DDBJ databases">
        <title>Discovery and Ecogenomic Context for Candidatus Cryosericales, a Global Caldiserica Order Active in Thawing Permafrost.</title>
        <authorList>
            <person name="Martinez M.A."/>
            <person name="Woodcroft B.J."/>
            <person name="Ignacio Espinoza J.C."/>
            <person name="Zayed A."/>
            <person name="Singleton C.M."/>
            <person name="Boyd J."/>
            <person name="Li Y.-F."/>
            <person name="Purvine S."/>
            <person name="Maughan H."/>
            <person name="Hodgkins S.B."/>
            <person name="Anderson D."/>
            <person name="Sederholm M."/>
            <person name="Temperton B."/>
            <person name="Saleska S.R."/>
            <person name="Tyson G.W."/>
            <person name="Rich V.I."/>
        </authorList>
    </citation>
    <scope>NUCLEOTIDE SEQUENCE [LARGE SCALE GENOMIC DNA]</scope>
    <source>
        <strain evidence="1 2">SMC7</strain>
    </source>
</reference>
<proteinExistence type="predicted"/>
<name>A0A398D134_9BACT</name>
<evidence type="ECO:0000313" key="2">
    <source>
        <dbReference type="Proteomes" id="UP000266328"/>
    </source>
</evidence>
<comment type="caution">
    <text evidence="1">The sequence shown here is derived from an EMBL/GenBank/DDBJ whole genome shotgun (WGS) entry which is preliminary data.</text>
</comment>
<keyword evidence="2" id="KW-1185">Reference proteome</keyword>
<dbReference type="Proteomes" id="UP000266328">
    <property type="component" value="Unassembled WGS sequence"/>
</dbReference>
<sequence>MRRCCWATTWQQEGLTDYGKYYCQEIDKAVVREFNPELVINVKGTRTNRSGICQLVYHGAFEGALVHEEAQRAQEACILPWSYHTVHLTSTMSAVLQRELGSAGVAAAQAALETFAVRFGSAMADILAGDAGTDFDVLPEGR</sequence>
<dbReference type="InterPro" id="IPR026002">
    <property type="entry name" value="ATC_hydrolase-like"/>
</dbReference>
<dbReference type="Pfam" id="PF14196">
    <property type="entry name" value="ATC_hydrolase"/>
    <property type="match status" value="1"/>
</dbReference>